<evidence type="ECO:0000256" key="6">
    <source>
        <dbReference type="ARBA" id="ARBA00022692"/>
    </source>
</evidence>
<evidence type="ECO:0000256" key="2">
    <source>
        <dbReference type="ARBA" id="ARBA00008358"/>
    </source>
</evidence>
<proteinExistence type="inferred from homology"/>
<evidence type="ECO:0000256" key="5">
    <source>
        <dbReference type="ARBA" id="ARBA00022519"/>
    </source>
</evidence>
<keyword evidence="4" id="KW-0488">Methylation</keyword>
<keyword evidence="6 9" id="KW-0812">Transmembrane</keyword>
<dbReference type="NCBIfam" id="TIGR02532">
    <property type="entry name" value="IV_pilin_GFxxxE"/>
    <property type="match status" value="1"/>
</dbReference>
<evidence type="ECO:0000313" key="10">
    <source>
        <dbReference type="EMBL" id="SFR44348.1"/>
    </source>
</evidence>
<dbReference type="AlphaFoldDB" id="A0A1I6GQ85"/>
<dbReference type="GO" id="GO:0005886">
    <property type="term" value="C:plasma membrane"/>
    <property type="evidence" value="ECO:0007669"/>
    <property type="project" value="UniProtKB-SubCell"/>
</dbReference>
<evidence type="ECO:0000256" key="9">
    <source>
        <dbReference type="SAM" id="Phobius"/>
    </source>
</evidence>
<comment type="similarity">
    <text evidence="2">Belongs to the GSP I family.</text>
</comment>
<keyword evidence="11" id="KW-1185">Reference proteome</keyword>
<comment type="subcellular location">
    <subcellularLocation>
        <location evidence="1">Cell inner membrane</location>
        <topology evidence="1">Single-pass membrane protein</topology>
    </subcellularLocation>
</comment>
<feature type="transmembrane region" description="Helical" evidence="9">
    <location>
        <begin position="12"/>
        <end position="36"/>
    </location>
</feature>
<evidence type="ECO:0000256" key="1">
    <source>
        <dbReference type="ARBA" id="ARBA00004377"/>
    </source>
</evidence>
<dbReference type="GO" id="GO:0015627">
    <property type="term" value="C:type II protein secretion system complex"/>
    <property type="evidence" value="ECO:0007669"/>
    <property type="project" value="InterPro"/>
</dbReference>
<evidence type="ECO:0000256" key="4">
    <source>
        <dbReference type="ARBA" id="ARBA00022481"/>
    </source>
</evidence>
<keyword evidence="5" id="KW-0997">Cell inner membrane</keyword>
<keyword evidence="3" id="KW-1003">Cell membrane</keyword>
<evidence type="ECO:0000256" key="3">
    <source>
        <dbReference type="ARBA" id="ARBA00022475"/>
    </source>
</evidence>
<dbReference type="InterPro" id="IPR010052">
    <property type="entry name" value="T2SS_protein-GspI"/>
</dbReference>
<organism evidence="10 11">
    <name type="scientific">Pseudidiomarina maritima</name>
    <dbReference type="NCBI Taxonomy" id="519453"/>
    <lineage>
        <taxon>Bacteria</taxon>
        <taxon>Pseudomonadati</taxon>
        <taxon>Pseudomonadota</taxon>
        <taxon>Gammaproteobacteria</taxon>
        <taxon>Alteromonadales</taxon>
        <taxon>Idiomarinaceae</taxon>
        <taxon>Pseudidiomarina</taxon>
    </lineage>
</organism>
<dbReference type="EMBL" id="FOYU01000001">
    <property type="protein sequence ID" value="SFR44348.1"/>
    <property type="molecule type" value="Genomic_DNA"/>
</dbReference>
<dbReference type="Proteomes" id="UP000199424">
    <property type="component" value="Unassembled WGS sequence"/>
</dbReference>
<accession>A0A1I6GQ85</accession>
<dbReference type="RefSeq" id="WP_143434073.1">
    <property type="nucleotide sequence ID" value="NZ_FOYU01000001.1"/>
</dbReference>
<gene>
    <name evidence="10" type="ORF">SAMN04488070_1072</name>
</gene>
<evidence type="ECO:0000256" key="8">
    <source>
        <dbReference type="ARBA" id="ARBA00023136"/>
    </source>
</evidence>
<name>A0A1I6GQ85_9GAMM</name>
<keyword evidence="7 9" id="KW-1133">Transmembrane helix</keyword>
<evidence type="ECO:0000313" key="11">
    <source>
        <dbReference type="Proteomes" id="UP000199424"/>
    </source>
</evidence>
<reference evidence="11" key="1">
    <citation type="submission" date="2016-10" db="EMBL/GenBank/DDBJ databases">
        <authorList>
            <person name="Varghese N."/>
            <person name="Submissions S."/>
        </authorList>
    </citation>
    <scope>NUCLEOTIDE SEQUENCE [LARGE SCALE GENOMIC DNA]</scope>
    <source>
        <strain evidence="11">CGMCC 1.7285</strain>
    </source>
</reference>
<dbReference type="Pfam" id="PF07963">
    <property type="entry name" value="N_methyl"/>
    <property type="match status" value="1"/>
</dbReference>
<evidence type="ECO:0000256" key="7">
    <source>
        <dbReference type="ARBA" id="ARBA00022989"/>
    </source>
</evidence>
<dbReference type="GO" id="GO:0015628">
    <property type="term" value="P:protein secretion by the type II secretion system"/>
    <property type="evidence" value="ECO:0007669"/>
    <property type="project" value="InterPro"/>
</dbReference>
<sequence>MISNSAKLMYQRGFTFVEVLVALVIIAIGVTGLVSLQRTFMQSSVRAAEHATALKIAQQRLEELRFEIYADIDAGTDSVSLDDKTYAVSWTVAPQYFNGLWRTTGDPDLPDPLPPTPDAKSVTIDVAWQMRGGENQTLSLEGWIGRIAMRDGGLAVTTPPPRNEPSVTYNPGAAPEVIAVKLTEDGTATKYQVKETTRPTPTVMQRGERLTVRFDTVTYDEATQTQRVEDFITINCSCMFTGIESEAQTPHRLTLKDGRLVLDPNGGQPTRKMTGIVNPAVTDQPDLCTQCCRDHHDNNTMVNEQVVFKYDTNRKTNGNHRHFYRDASGNLQEANQGSNNVYEESCRMRRIDGWYAMYPDWQFHAVTATSAGYLINEVGAQAYTQYVRDVVRALVMDSALPTAPSGRDISVAPGSYQLIGRGIYLDDMTDAHLAEVRQSILNNEPDWIAKVPFYEVNLTLLGLWETTNTAVADVTNEPIQTIVDPEQNYYGTYSRGRISALDGGIATVTMNAALGNASVLGSQPIHPLEDGELSSSVNVTVTASDGTTPLYSVTGEIYCLQYNGDACKNTHYRNVNVAGVDVTCTYSKQGNADTGSYACNGIPAGTSTVINFSKSGFTFTPSSVTISNLSTNEVHNIRMDEN</sequence>
<dbReference type="PANTHER" id="PTHR38779">
    <property type="entry name" value="TYPE II SECRETION SYSTEM PROTEIN I-RELATED"/>
    <property type="match status" value="1"/>
</dbReference>
<protein>
    <submittedName>
        <fullName evidence="10">Type IV pilus modification protein PilV</fullName>
    </submittedName>
</protein>
<keyword evidence="8 9" id="KW-0472">Membrane</keyword>
<dbReference type="InterPro" id="IPR012902">
    <property type="entry name" value="N_methyl_site"/>
</dbReference>
<dbReference type="PANTHER" id="PTHR38779:SF2">
    <property type="entry name" value="TYPE II SECRETION SYSTEM PROTEIN I-RELATED"/>
    <property type="match status" value="1"/>
</dbReference>